<feature type="transmembrane region" description="Helical" evidence="6">
    <location>
        <begin position="334"/>
        <end position="355"/>
    </location>
</feature>
<feature type="transmembrane region" description="Helical" evidence="6">
    <location>
        <begin position="41"/>
        <end position="64"/>
    </location>
</feature>
<evidence type="ECO:0000313" key="8">
    <source>
        <dbReference type="Proteomes" id="UP000321580"/>
    </source>
</evidence>
<keyword evidence="4 6" id="KW-1133">Transmembrane helix</keyword>
<evidence type="ECO:0000256" key="6">
    <source>
        <dbReference type="SAM" id="Phobius"/>
    </source>
</evidence>
<feature type="transmembrane region" description="Helical" evidence="6">
    <location>
        <begin position="176"/>
        <end position="196"/>
    </location>
</feature>
<dbReference type="PANTHER" id="PTHR30250:SF11">
    <property type="entry name" value="O-ANTIGEN TRANSPORTER-RELATED"/>
    <property type="match status" value="1"/>
</dbReference>
<accession>A0A5C6RVA1</accession>
<evidence type="ECO:0000256" key="4">
    <source>
        <dbReference type="ARBA" id="ARBA00022989"/>
    </source>
</evidence>
<feature type="transmembrane region" description="Helical" evidence="6">
    <location>
        <begin position="295"/>
        <end position="314"/>
    </location>
</feature>
<feature type="transmembrane region" description="Helical" evidence="6">
    <location>
        <begin position="422"/>
        <end position="440"/>
    </location>
</feature>
<dbReference type="PANTHER" id="PTHR30250">
    <property type="entry name" value="PST FAMILY PREDICTED COLANIC ACID TRANSPORTER"/>
    <property type="match status" value="1"/>
</dbReference>
<dbReference type="RefSeq" id="WP_147166467.1">
    <property type="nucleotide sequence ID" value="NZ_VOOR01000008.1"/>
</dbReference>
<gene>
    <name evidence="7" type="ORF">FRY97_05660</name>
</gene>
<sequence length="482" mass="53289">MKREFLLNILFLLTANLLIKPFYLFGIDRTVQNTVPEGDYGLYFTLFNFTFLFQIINDFGIQYYNNRNIAQHRHLLGKYFPNILVLKGLLSVAYLALLLIFGLWAGYTQAYFGMVLLIGANQVLTGLLLFLRSNISGLGRYRLDSLLSITDRLLLIIICGALLWGGLLPGPFRIEWFIWAQTAALGSTVLLAMAILRRHLPVVRLRLHWPFLWMLLRDSAPFALSIFLMSAYYRLDGVMLERLLPNGAVEAGIYASAYRLYEASNMIGYLFASLLLPIFSRMLKAGEPVSGLAQLGFQLIFTGALSLFAGVLFYPTEIMEALYESGSAYSGRILRYLIGSFVAVAGTYIFGTLLVANNSMKALNGVFAVSLALNLGLNFALIPSLKGEGAALATLATQFFVLSAEVYLAAKLLGLRLGRASFALPLAWFALLLITGRQSVGWADVFWGYRFAGLVSLGGLGGLALAVGSNPGWKRWLRPNKA</sequence>
<feature type="transmembrane region" description="Helical" evidence="6">
    <location>
        <begin position="362"/>
        <end position="383"/>
    </location>
</feature>
<evidence type="ECO:0000256" key="3">
    <source>
        <dbReference type="ARBA" id="ARBA00022692"/>
    </source>
</evidence>
<feature type="transmembrane region" description="Helical" evidence="6">
    <location>
        <begin position="110"/>
        <end position="131"/>
    </location>
</feature>
<evidence type="ECO:0000256" key="5">
    <source>
        <dbReference type="ARBA" id="ARBA00023136"/>
    </source>
</evidence>
<feature type="transmembrane region" description="Helical" evidence="6">
    <location>
        <begin position="389"/>
        <end position="410"/>
    </location>
</feature>
<keyword evidence="8" id="KW-1185">Reference proteome</keyword>
<evidence type="ECO:0000313" key="7">
    <source>
        <dbReference type="EMBL" id="TXB66298.1"/>
    </source>
</evidence>
<organism evidence="7 8">
    <name type="scientific">Phaeodactylibacter luteus</name>
    <dbReference type="NCBI Taxonomy" id="1564516"/>
    <lineage>
        <taxon>Bacteria</taxon>
        <taxon>Pseudomonadati</taxon>
        <taxon>Bacteroidota</taxon>
        <taxon>Saprospiria</taxon>
        <taxon>Saprospirales</taxon>
        <taxon>Haliscomenobacteraceae</taxon>
        <taxon>Phaeodactylibacter</taxon>
    </lineage>
</organism>
<comment type="subcellular location">
    <subcellularLocation>
        <location evidence="1">Cell membrane</location>
        <topology evidence="1">Multi-pass membrane protein</topology>
    </subcellularLocation>
</comment>
<reference evidence="7 8" key="1">
    <citation type="submission" date="2019-08" db="EMBL/GenBank/DDBJ databases">
        <title>Genome of Phaeodactylibacter luteus.</title>
        <authorList>
            <person name="Bowman J.P."/>
        </authorList>
    </citation>
    <scope>NUCLEOTIDE SEQUENCE [LARGE SCALE GENOMIC DNA]</scope>
    <source>
        <strain evidence="7 8">KCTC 42180</strain>
    </source>
</reference>
<feature type="transmembrane region" description="Helical" evidence="6">
    <location>
        <begin position="152"/>
        <end position="170"/>
    </location>
</feature>
<dbReference type="InterPro" id="IPR050833">
    <property type="entry name" value="Poly_Biosynth_Transport"/>
</dbReference>
<evidence type="ECO:0000256" key="1">
    <source>
        <dbReference type="ARBA" id="ARBA00004651"/>
    </source>
</evidence>
<dbReference type="Pfam" id="PF01943">
    <property type="entry name" value="Polysacc_synt"/>
    <property type="match status" value="1"/>
</dbReference>
<name>A0A5C6RVA1_9BACT</name>
<feature type="transmembrane region" description="Helical" evidence="6">
    <location>
        <begin position="208"/>
        <end position="233"/>
    </location>
</feature>
<keyword evidence="3 6" id="KW-0812">Transmembrane</keyword>
<dbReference type="EMBL" id="VOOR01000008">
    <property type="protein sequence ID" value="TXB66298.1"/>
    <property type="molecule type" value="Genomic_DNA"/>
</dbReference>
<proteinExistence type="predicted"/>
<comment type="caution">
    <text evidence="7">The sequence shown here is derived from an EMBL/GenBank/DDBJ whole genome shotgun (WGS) entry which is preliminary data.</text>
</comment>
<dbReference type="AlphaFoldDB" id="A0A5C6RVA1"/>
<dbReference type="InterPro" id="IPR002797">
    <property type="entry name" value="Polysacc_synth"/>
</dbReference>
<dbReference type="OrthoDB" id="925916at2"/>
<evidence type="ECO:0000256" key="2">
    <source>
        <dbReference type="ARBA" id="ARBA00022475"/>
    </source>
</evidence>
<keyword evidence="2" id="KW-1003">Cell membrane</keyword>
<keyword evidence="5 6" id="KW-0472">Membrane</keyword>
<feature type="transmembrane region" description="Helical" evidence="6">
    <location>
        <begin position="266"/>
        <end position="283"/>
    </location>
</feature>
<dbReference type="Proteomes" id="UP000321580">
    <property type="component" value="Unassembled WGS sequence"/>
</dbReference>
<feature type="transmembrane region" description="Helical" evidence="6">
    <location>
        <begin position="446"/>
        <end position="468"/>
    </location>
</feature>
<dbReference type="GO" id="GO:0005886">
    <property type="term" value="C:plasma membrane"/>
    <property type="evidence" value="ECO:0007669"/>
    <property type="project" value="UniProtKB-SubCell"/>
</dbReference>
<protein>
    <submittedName>
        <fullName evidence="7">Polysaccharide biosynthesis protein</fullName>
    </submittedName>
</protein>
<feature type="transmembrane region" description="Helical" evidence="6">
    <location>
        <begin position="84"/>
        <end position="104"/>
    </location>
</feature>